<reference evidence="1 2" key="1">
    <citation type="submission" date="2016-11" db="EMBL/GenBank/DDBJ databases">
        <authorList>
            <person name="Jaros S."/>
            <person name="Januszkiewicz K."/>
            <person name="Wedrychowicz H."/>
        </authorList>
    </citation>
    <scope>NUCLEOTIDE SEQUENCE [LARGE SCALE GENOMIC DNA]</scope>
    <source>
        <strain evidence="1">NCIMB 2154T</strain>
    </source>
</reference>
<proteinExistence type="predicted"/>
<evidence type="ECO:0000313" key="2">
    <source>
        <dbReference type="Proteomes" id="UP000231564"/>
    </source>
</evidence>
<gene>
    <name evidence="1" type="ORF">MARIT_0555</name>
</gene>
<dbReference type="EMBL" id="LT634361">
    <property type="protein sequence ID" value="SFZ80448.1"/>
    <property type="molecule type" value="Genomic_DNA"/>
</dbReference>
<dbReference type="Proteomes" id="UP000231564">
    <property type="component" value="Chromosome MARIT"/>
</dbReference>
<organism evidence="1 2">
    <name type="scientific">Tenacibaculum maritimum NCIMB 2154</name>
    <dbReference type="NCBI Taxonomy" id="1349785"/>
    <lineage>
        <taxon>Bacteria</taxon>
        <taxon>Pseudomonadati</taxon>
        <taxon>Bacteroidota</taxon>
        <taxon>Flavobacteriia</taxon>
        <taxon>Flavobacteriales</taxon>
        <taxon>Flavobacteriaceae</taxon>
        <taxon>Tenacibaculum</taxon>
    </lineage>
</organism>
<protein>
    <submittedName>
        <fullName evidence="1">Uncharacterized protein</fullName>
    </submittedName>
</protein>
<name>A0A2H1E6R1_9FLAO</name>
<dbReference type="KEGG" id="tmar:MARIT_0555"/>
<accession>A0A2H1E6R1</accession>
<sequence>MTLYFKIVSNSEKFLNLLSDITDMFTGSYHHSSKNIEKMRCEMLDISDIPAPHHDKILLRKDINIFLKDTKKAEKELKKRSS</sequence>
<evidence type="ECO:0000313" key="1">
    <source>
        <dbReference type="EMBL" id="SFZ80448.1"/>
    </source>
</evidence>
<keyword evidence="2" id="KW-1185">Reference proteome</keyword>
<dbReference type="AlphaFoldDB" id="A0A2H1E6R1"/>